<organism evidence="1 2">
    <name type="scientific">Meloidogyne enterolobii</name>
    <name type="common">Root-knot nematode worm</name>
    <name type="synonym">Meloidogyne mayaguensis</name>
    <dbReference type="NCBI Taxonomy" id="390850"/>
    <lineage>
        <taxon>Eukaryota</taxon>
        <taxon>Metazoa</taxon>
        <taxon>Ecdysozoa</taxon>
        <taxon>Nematoda</taxon>
        <taxon>Chromadorea</taxon>
        <taxon>Rhabditida</taxon>
        <taxon>Tylenchina</taxon>
        <taxon>Tylenchomorpha</taxon>
        <taxon>Tylenchoidea</taxon>
        <taxon>Meloidogynidae</taxon>
        <taxon>Meloidogyninae</taxon>
        <taxon>Meloidogyne</taxon>
    </lineage>
</organism>
<dbReference type="EMBL" id="CAJEWN010000408">
    <property type="protein sequence ID" value="CAD2181702.1"/>
    <property type="molecule type" value="Genomic_DNA"/>
</dbReference>
<evidence type="ECO:0000313" key="2">
    <source>
        <dbReference type="Proteomes" id="UP000580250"/>
    </source>
</evidence>
<sequence length="51" mass="5958">MFLFNSILATTKAERDMHLLKELIEKQFKNKELEEGQNLAPFVCSCLEIKD</sequence>
<gene>
    <name evidence="1" type="ORF">MENT_LOCUS33862</name>
</gene>
<dbReference type="Proteomes" id="UP000580250">
    <property type="component" value="Unassembled WGS sequence"/>
</dbReference>
<comment type="caution">
    <text evidence="1">The sequence shown here is derived from an EMBL/GenBank/DDBJ whole genome shotgun (WGS) entry which is preliminary data.</text>
</comment>
<reference evidence="1 2" key="1">
    <citation type="submission" date="2020-08" db="EMBL/GenBank/DDBJ databases">
        <authorList>
            <person name="Koutsovoulos G."/>
            <person name="Danchin GJ E."/>
        </authorList>
    </citation>
    <scope>NUCLEOTIDE SEQUENCE [LARGE SCALE GENOMIC DNA]</scope>
</reference>
<protein>
    <submittedName>
        <fullName evidence="1">Uncharacterized protein</fullName>
    </submittedName>
</protein>
<proteinExistence type="predicted"/>
<name>A0A6V7W3V7_MELEN</name>
<evidence type="ECO:0000313" key="1">
    <source>
        <dbReference type="EMBL" id="CAD2181702.1"/>
    </source>
</evidence>
<accession>A0A6V7W3V7</accession>
<dbReference type="AlphaFoldDB" id="A0A6V7W3V7"/>